<evidence type="ECO:0000256" key="15">
    <source>
        <dbReference type="PIRSR" id="PIRSR606309-1"/>
    </source>
</evidence>
<evidence type="ECO:0000256" key="2">
    <source>
        <dbReference type="ARBA" id="ARBA00012417"/>
    </source>
</evidence>
<dbReference type="AlphaFoldDB" id="A0A520N038"/>
<name>A0A520N038_9GAMM</name>
<evidence type="ECO:0000256" key="5">
    <source>
        <dbReference type="ARBA" id="ARBA00022695"/>
    </source>
</evidence>
<dbReference type="GO" id="GO:0003677">
    <property type="term" value="F:DNA binding"/>
    <property type="evidence" value="ECO:0007669"/>
    <property type="project" value="InterPro"/>
</dbReference>
<evidence type="ECO:0000256" key="17">
    <source>
        <dbReference type="PIRSR" id="PIRSR606309-3"/>
    </source>
</evidence>
<feature type="active site" description="Proton acceptor" evidence="15">
    <location>
        <position position="156"/>
    </location>
</feature>
<feature type="binding site" evidence="17">
    <location>
        <position position="161"/>
    </location>
    <ligand>
        <name>a divalent metal cation</name>
        <dbReference type="ChEBI" id="CHEBI:60240"/>
        <label>1</label>
        <note>catalytic</note>
    </ligand>
</feature>
<evidence type="ECO:0000256" key="12">
    <source>
        <dbReference type="ARBA" id="ARBA00022932"/>
    </source>
</evidence>
<keyword evidence="5 18" id="KW-0548">Nucleotidyltransferase</keyword>
<dbReference type="GO" id="GO:0045004">
    <property type="term" value="P:DNA replication proofreading"/>
    <property type="evidence" value="ECO:0007669"/>
    <property type="project" value="TreeGrafter"/>
</dbReference>
<feature type="binding site" evidence="17">
    <location>
        <position position="9"/>
    </location>
    <ligand>
        <name>a divalent metal cation</name>
        <dbReference type="ChEBI" id="CHEBI:60240"/>
        <label>1</label>
        <note>catalytic</note>
    </ligand>
</feature>
<feature type="binding site" evidence="16">
    <location>
        <position position="161"/>
    </location>
    <ligand>
        <name>substrate</name>
    </ligand>
</feature>
<dbReference type="GO" id="GO:0008408">
    <property type="term" value="F:3'-5' exonuclease activity"/>
    <property type="evidence" value="ECO:0007669"/>
    <property type="project" value="TreeGrafter"/>
</dbReference>
<feature type="binding site" evidence="17">
    <location>
        <position position="11"/>
    </location>
    <ligand>
        <name>a divalent metal cation</name>
        <dbReference type="ChEBI" id="CHEBI:60240"/>
        <label>1</label>
        <note>catalytic</note>
    </ligand>
</feature>
<dbReference type="CDD" id="cd06131">
    <property type="entry name" value="DNA_pol_III_epsilon_Ecoli_like"/>
    <property type="match status" value="1"/>
</dbReference>
<keyword evidence="9 18" id="KW-0378">Hydrolase</keyword>
<dbReference type="GO" id="GO:0005829">
    <property type="term" value="C:cytosol"/>
    <property type="evidence" value="ECO:0007669"/>
    <property type="project" value="TreeGrafter"/>
</dbReference>
<dbReference type="Pfam" id="PF00929">
    <property type="entry name" value="RNase_T"/>
    <property type="match status" value="1"/>
</dbReference>
<dbReference type="PANTHER" id="PTHR30231">
    <property type="entry name" value="DNA POLYMERASE III SUBUNIT EPSILON"/>
    <property type="match status" value="1"/>
</dbReference>
<keyword evidence="12 18" id="KW-0239">DNA-directed DNA polymerase</keyword>
<reference evidence="20 21" key="1">
    <citation type="submission" date="2019-02" db="EMBL/GenBank/DDBJ databases">
        <title>Prokaryotic population dynamics and viral predation in marine succession experiment using metagenomics: the confinement effect.</title>
        <authorList>
            <person name="Haro-Moreno J.M."/>
            <person name="Rodriguez-Valera F."/>
            <person name="Lopez-Perez M."/>
        </authorList>
    </citation>
    <scope>NUCLEOTIDE SEQUENCE [LARGE SCALE GENOMIC DNA]</scope>
    <source>
        <strain evidence="20">MED-G159</strain>
    </source>
</reference>
<evidence type="ECO:0000256" key="18">
    <source>
        <dbReference type="RuleBase" id="RU364087"/>
    </source>
</evidence>
<comment type="catalytic activity">
    <reaction evidence="14 18">
        <text>DNA(n) + a 2'-deoxyribonucleoside 5'-triphosphate = DNA(n+1) + diphosphate</text>
        <dbReference type="Rhea" id="RHEA:22508"/>
        <dbReference type="Rhea" id="RHEA-COMP:17339"/>
        <dbReference type="Rhea" id="RHEA-COMP:17340"/>
        <dbReference type="ChEBI" id="CHEBI:33019"/>
        <dbReference type="ChEBI" id="CHEBI:61560"/>
        <dbReference type="ChEBI" id="CHEBI:173112"/>
        <dbReference type="EC" id="2.7.7.7"/>
    </reaction>
</comment>
<proteinExistence type="predicted"/>
<dbReference type="FunFam" id="3.30.420.10:FF:000012">
    <property type="entry name" value="DNA polymerase III subunit epsilon"/>
    <property type="match status" value="1"/>
</dbReference>
<evidence type="ECO:0000256" key="4">
    <source>
        <dbReference type="ARBA" id="ARBA00022679"/>
    </source>
</evidence>
<evidence type="ECO:0000313" key="20">
    <source>
        <dbReference type="EMBL" id="RZO26831.1"/>
    </source>
</evidence>
<dbReference type="InterPro" id="IPR036397">
    <property type="entry name" value="RNaseH_sf"/>
</dbReference>
<keyword evidence="7 18" id="KW-0540">Nuclease</keyword>
<evidence type="ECO:0000259" key="19">
    <source>
        <dbReference type="SMART" id="SM00479"/>
    </source>
</evidence>
<dbReference type="NCBIfam" id="NF004316">
    <property type="entry name" value="PRK05711.1"/>
    <property type="match status" value="1"/>
</dbReference>
<evidence type="ECO:0000256" key="1">
    <source>
        <dbReference type="ARBA" id="ARBA00001936"/>
    </source>
</evidence>
<feature type="binding site" evidence="16">
    <location>
        <position position="9"/>
    </location>
    <ligand>
        <name>substrate</name>
    </ligand>
</feature>
<dbReference type="InterPro" id="IPR006309">
    <property type="entry name" value="DnaQ_proteo"/>
</dbReference>
<keyword evidence="6 18" id="KW-0235">DNA replication</keyword>
<dbReference type="EMBL" id="SHBE01000002">
    <property type="protein sequence ID" value="RZO26831.1"/>
    <property type="molecule type" value="Genomic_DNA"/>
</dbReference>
<dbReference type="GO" id="GO:0003887">
    <property type="term" value="F:DNA-directed DNA polymerase activity"/>
    <property type="evidence" value="ECO:0007669"/>
    <property type="project" value="UniProtKB-KW"/>
</dbReference>
<dbReference type="NCBIfam" id="TIGR00573">
    <property type="entry name" value="dnaq"/>
    <property type="match status" value="1"/>
</dbReference>
<dbReference type="Proteomes" id="UP000315825">
    <property type="component" value="Unassembled WGS sequence"/>
</dbReference>
<keyword evidence="8 17" id="KW-0479">Metal-binding</keyword>
<gene>
    <name evidence="18" type="primary">dnaQ</name>
    <name evidence="20" type="ORF">EVA92_01375</name>
</gene>
<dbReference type="InterPro" id="IPR012337">
    <property type="entry name" value="RNaseH-like_sf"/>
</dbReference>
<evidence type="ECO:0000256" key="6">
    <source>
        <dbReference type="ARBA" id="ARBA00022705"/>
    </source>
</evidence>
<dbReference type="InterPro" id="IPR013520">
    <property type="entry name" value="Ribonucl_H"/>
</dbReference>
<evidence type="ECO:0000256" key="13">
    <source>
        <dbReference type="ARBA" id="ARBA00023211"/>
    </source>
</evidence>
<dbReference type="SUPFAM" id="SSF53098">
    <property type="entry name" value="Ribonuclease H-like"/>
    <property type="match status" value="1"/>
</dbReference>
<evidence type="ECO:0000256" key="16">
    <source>
        <dbReference type="PIRSR" id="PIRSR606309-2"/>
    </source>
</evidence>
<dbReference type="NCBIfam" id="TIGR01406">
    <property type="entry name" value="dnaQ_proteo"/>
    <property type="match status" value="1"/>
</dbReference>
<keyword evidence="11 17" id="KW-0460">Magnesium</keyword>
<dbReference type="InterPro" id="IPR006054">
    <property type="entry name" value="DnaQ"/>
</dbReference>
<evidence type="ECO:0000256" key="8">
    <source>
        <dbReference type="ARBA" id="ARBA00022723"/>
    </source>
</evidence>
<protein>
    <recommendedName>
        <fullName evidence="3 18">DNA polymerase III subunit epsilon</fullName>
        <ecNumber evidence="2 18">2.7.7.7</ecNumber>
    </recommendedName>
</protein>
<feature type="domain" description="Exonuclease" evidence="19">
    <location>
        <begin position="4"/>
        <end position="178"/>
    </location>
</feature>
<evidence type="ECO:0000256" key="7">
    <source>
        <dbReference type="ARBA" id="ARBA00022722"/>
    </source>
</evidence>
<evidence type="ECO:0000256" key="3">
    <source>
        <dbReference type="ARBA" id="ARBA00020352"/>
    </source>
</evidence>
<comment type="cofactor">
    <cofactor evidence="17">
        <name>Mg(2+)</name>
        <dbReference type="ChEBI" id="CHEBI:18420"/>
    </cofactor>
    <cofactor evidence="17">
        <name>Mn(2+)</name>
        <dbReference type="ChEBI" id="CHEBI:29035"/>
    </cofactor>
    <text evidence="17">Binds 2 divalent metal cations. Magnesium or manganese.</text>
</comment>
<sequence>MSARYISLDTETTGLDFKTGDRVIEIGAVEILGRTKTNESFQSYLNPQGKLISEGAKSLTNIADEELKDKPLFKDVVNEFIDFIEGAELIIHNAEFDIGFLNNELRLINHEVKDLREICKVFDTLLHARKTFPGQKNSLDALTSRLNISGYDRKFHGALLDAQILSDVYLNLTGGQVKLNLSSEEHEQNKSNKLSQKIDFKVIEAKIDSKDLKAHEDFLKQLSKKIGDKVQW</sequence>
<accession>A0A520N038</accession>
<evidence type="ECO:0000256" key="11">
    <source>
        <dbReference type="ARBA" id="ARBA00022842"/>
    </source>
</evidence>
<evidence type="ECO:0000256" key="14">
    <source>
        <dbReference type="ARBA" id="ARBA00049244"/>
    </source>
</evidence>
<evidence type="ECO:0000256" key="9">
    <source>
        <dbReference type="ARBA" id="ARBA00022801"/>
    </source>
</evidence>
<comment type="function">
    <text evidence="18">DNA polymerase III is a complex, multichain enzyme responsible for most of the replicative synthesis in bacteria. The epsilon subunit contain the editing function and is a proofreading 3'-5' exonuclease.</text>
</comment>
<comment type="caution">
    <text evidence="20">The sequence shown here is derived from an EMBL/GenBank/DDBJ whole genome shotgun (WGS) entry which is preliminary data.</text>
</comment>
<comment type="cofactor">
    <cofactor evidence="1 18">
        <name>Mn(2+)</name>
        <dbReference type="ChEBI" id="CHEBI:29035"/>
    </cofactor>
</comment>
<evidence type="ECO:0000313" key="21">
    <source>
        <dbReference type="Proteomes" id="UP000315825"/>
    </source>
</evidence>
<evidence type="ECO:0000256" key="10">
    <source>
        <dbReference type="ARBA" id="ARBA00022839"/>
    </source>
</evidence>
<keyword evidence="10 18" id="KW-0269">Exonuclease</keyword>
<keyword evidence="4 18" id="KW-0808">Transferase</keyword>
<dbReference type="SMART" id="SM00479">
    <property type="entry name" value="EXOIII"/>
    <property type="match status" value="1"/>
</dbReference>
<keyword evidence="13 17" id="KW-0464">Manganese</keyword>
<comment type="subunit">
    <text evidence="18">DNA polymerase III contains a core (composed of alpha, epsilon and theta chains) that associates with a tau subunit. This core dimerizes to form the POLIII' complex. PolIII' associates with the gamma complex (composed of gamma, delta, delta', psi and chi chains) and with the beta chain to form the complete DNA polymerase III complex.</text>
</comment>
<dbReference type="Gene3D" id="3.30.420.10">
    <property type="entry name" value="Ribonuclease H-like superfamily/Ribonuclease H"/>
    <property type="match status" value="1"/>
</dbReference>
<feature type="binding site" evidence="16">
    <location>
        <position position="11"/>
    </location>
    <ligand>
        <name>substrate</name>
    </ligand>
</feature>
<dbReference type="GO" id="GO:0046872">
    <property type="term" value="F:metal ion binding"/>
    <property type="evidence" value="ECO:0007669"/>
    <property type="project" value="UniProtKB-KW"/>
</dbReference>
<organism evidence="20 21">
    <name type="scientific">SAR86 cluster bacterium</name>
    <dbReference type="NCBI Taxonomy" id="2030880"/>
    <lineage>
        <taxon>Bacteria</taxon>
        <taxon>Pseudomonadati</taxon>
        <taxon>Pseudomonadota</taxon>
        <taxon>Gammaproteobacteria</taxon>
        <taxon>SAR86 cluster</taxon>
    </lineage>
</organism>
<dbReference type="PANTHER" id="PTHR30231:SF41">
    <property type="entry name" value="DNA POLYMERASE III SUBUNIT EPSILON"/>
    <property type="match status" value="1"/>
</dbReference>
<dbReference type="EC" id="2.7.7.7" evidence="2 18"/>